<organism evidence="1 2">
    <name type="scientific">Serratia fonticola</name>
    <dbReference type="NCBI Taxonomy" id="47917"/>
    <lineage>
        <taxon>Bacteria</taxon>
        <taxon>Pseudomonadati</taxon>
        <taxon>Pseudomonadota</taxon>
        <taxon>Gammaproteobacteria</taxon>
        <taxon>Enterobacterales</taxon>
        <taxon>Yersiniaceae</taxon>
        <taxon>Serratia</taxon>
    </lineage>
</organism>
<name>A0AAW3WXC0_SERFO</name>
<evidence type="ECO:0000313" key="1">
    <source>
        <dbReference type="EMBL" id="MBC3214898.1"/>
    </source>
</evidence>
<sequence length="136" mass="15614">MTLSSQRFTVYDIRQFPLVIMRNQAIVPGYTTLWEEELNSLIAQALPFVIVFPPNRPKEESNDDRKCRMRWFKANKEKFGRVCRALISVEPDAKEREQQMAHAKEMMKFFGTPLETAATLEEALTLGEKLISGGSC</sequence>
<dbReference type="AlphaFoldDB" id="A0AAW3WXC0"/>
<comment type="caution">
    <text evidence="1">The sequence shown here is derived from an EMBL/GenBank/DDBJ whole genome shotgun (WGS) entry which is preliminary data.</text>
</comment>
<accession>A0AAW3WXC0</accession>
<dbReference type="EMBL" id="JACNYO010000030">
    <property type="protein sequence ID" value="MBC3214898.1"/>
    <property type="molecule type" value="Genomic_DNA"/>
</dbReference>
<proteinExistence type="predicted"/>
<dbReference type="RefSeq" id="WP_179253472.1">
    <property type="nucleotide sequence ID" value="NZ_JACBIV010000024.1"/>
</dbReference>
<gene>
    <name evidence="1" type="ORF">H8J20_22435</name>
</gene>
<protein>
    <submittedName>
        <fullName evidence="1">Uncharacterized protein</fullName>
    </submittedName>
</protein>
<dbReference type="Proteomes" id="UP000659084">
    <property type="component" value="Unassembled WGS sequence"/>
</dbReference>
<evidence type="ECO:0000313" key="2">
    <source>
        <dbReference type="Proteomes" id="UP000659084"/>
    </source>
</evidence>
<reference evidence="1" key="1">
    <citation type="submission" date="2020-08" db="EMBL/GenBank/DDBJ databases">
        <title>Food and environmental bacterial isolates.</title>
        <authorList>
            <person name="Richter L."/>
            <person name="Du Plessis E.M."/>
            <person name="Duvenage S."/>
            <person name="Allam M."/>
            <person name="Korsten L."/>
        </authorList>
    </citation>
    <scope>NUCLEOTIDE SEQUENCE</scope>
    <source>
        <strain evidence="1">UPMP2127</strain>
    </source>
</reference>